<dbReference type="Proteomes" id="UP000078492">
    <property type="component" value="Unassembled WGS sequence"/>
</dbReference>
<feature type="non-terminal residue" evidence="1">
    <location>
        <position position="1"/>
    </location>
</feature>
<dbReference type="AlphaFoldDB" id="A0A151IR21"/>
<accession>A0A151IR21</accession>
<gene>
    <name evidence="1" type="ORF">ALC57_18806</name>
</gene>
<evidence type="ECO:0000313" key="2">
    <source>
        <dbReference type="Proteomes" id="UP000078492"/>
    </source>
</evidence>
<protein>
    <submittedName>
        <fullName evidence="1">Uncharacterized protein</fullName>
    </submittedName>
</protein>
<name>A0A151IR21_9HYME</name>
<dbReference type="EMBL" id="KQ981149">
    <property type="protein sequence ID" value="KYN09082.1"/>
    <property type="molecule type" value="Genomic_DNA"/>
</dbReference>
<keyword evidence="2" id="KW-1185">Reference proteome</keyword>
<sequence length="97" mass="11388">LCLFAGDINAWLKSKFHIYYTNKFLYEITYNTQPSDRKNTNRNIQYVFSRAKVLAVFVTRQMSENHASCATSFRCIDQQLEVHLKQYGVSWIEIAIS</sequence>
<organism evidence="1 2">
    <name type="scientific">Trachymyrmex cornetzi</name>
    <dbReference type="NCBI Taxonomy" id="471704"/>
    <lineage>
        <taxon>Eukaryota</taxon>
        <taxon>Metazoa</taxon>
        <taxon>Ecdysozoa</taxon>
        <taxon>Arthropoda</taxon>
        <taxon>Hexapoda</taxon>
        <taxon>Insecta</taxon>
        <taxon>Pterygota</taxon>
        <taxon>Neoptera</taxon>
        <taxon>Endopterygota</taxon>
        <taxon>Hymenoptera</taxon>
        <taxon>Apocrita</taxon>
        <taxon>Aculeata</taxon>
        <taxon>Formicoidea</taxon>
        <taxon>Formicidae</taxon>
        <taxon>Myrmicinae</taxon>
        <taxon>Trachymyrmex</taxon>
    </lineage>
</organism>
<evidence type="ECO:0000313" key="1">
    <source>
        <dbReference type="EMBL" id="KYN09082.1"/>
    </source>
</evidence>
<reference evidence="1 2" key="1">
    <citation type="submission" date="2015-09" db="EMBL/GenBank/DDBJ databases">
        <title>Trachymyrmex cornetzi WGS genome.</title>
        <authorList>
            <person name="Nygaard S."/>
            <person name="Hu H."/>
            <person name="Boomsma J."/>
            <person name="Zhang G."/>
        </authorList>
    </citation>
    <scope>NUCLEOTIDE SEQUENCE [LARGE SCALE GENOMIC DNA]</scope>
    <source>
        <strain evidence="1">Tcor2-1</strain>
        <tissue evidence="1">Whole body</tissue>
    </source>
</reference>
<proteinExistence type="predicted"/>